<feature type="chain" id="PRO_5039672784" evidence="1">
    <location>
        <begin position="27"/>
        <end position="364"/>
    </location>
</feature>
<dbReference type="RefSeq" id="WP_085293059.1">
    <property type="nucleotide sequence ID" value="NZ_NCXM01000053.1"/>
</dbReference>
<keyword evidence="1" id="KW-0732">Signal</keyword>
<evidence type="ECO:0000259" key="2">
    <source>
        <dbReference type="Pfam" id="PF02470"/>
    </source>
</evidence>
<proteinExistence type="predicted"/>
<sequence length="364" mass="38427">MLAPLSRRFRRTLPAFVAVVAALSNASCTSPPKSQAVDYCAVMPDSVGLYVDNPVTHLGYPIGKIAAITPSAQSVRVDFTIDGGRPIPADAKAVTRSTSILADRALELVGDYQEGQHLPPGDCIPLGRSLTPKSLSEVIGSSTTFLNSINPAGSQNIGDLVRGVDEASRSQGPNANNLLTTTSSVVESPDQAIGDLGSITRNLRQLSTMLVDVNPTLKGVFDDGALSVAREVDDGLKGATDLFDGIIPVVEAAAAIEKELGPQIQQLLDAISVVVRKASPRAPFYASLLNVAPRVINGLINLANNHDFTLHYRPPLYRIRTPDGVLQCNIMNASVPGSCANVKGTPYAVDVALLQYVLTMAAHK</sequence>
<reference evidence="3 4" key="1">
    <citation type="submission" date="2017-04" db="EMBL/GenBank/DDBJ databases">
        <title>The new phylogeny of genus Mycobacterium.</title>
        <authorList>
            <person name="Tortoli E."/>
            <person name="Trovato A."/>
            <person name="Cirillo D.M."/>
        </authorList>
    </citation>
    <scope>NUCLEOTIDE SEQUENCE [LARGE SCALE GENOMIC DNA]</scope>
    <source>
        <strain evidence="3 4">DSM 45247</strain>
    </source>
</reference>
<feature type="signal peptide" evidence="1">
    <location>
        <begin position="1"/>
        <end position="26"/>
    </location>
</feature>
<protein>
    <submittedName>
        <fullName evidence="3">Mammalian cell entry protein</fullName>
    </submittedName>
</protein>
<dbReference type="InterPro" id="IPR003399">
    <property type="entry name" value="Mce/MlaD"/>
</dbReference>
<organism evidence="3 4">
    <name type="scientific">Mycolicibacterium vulneris</name>
    <dbReference type="NCBI Taxonomy" id="547163"/>
    <lineage>
        <taxon>Bacteria</taxon>
        <taxon>Bacillati</taxon>
        <taxon>Actinomycetota</taxon>
        <taxon>Actinomycetes</taxon>
        <taxon>Mycobacteriales</taxon>
        <taxon>Mycobacteriaceae</taxon>
        <taxon>Mycolicibacterium</taxon>
    </lineage>
</organism>
<evidence type="ECO:0000313" key="4">
    <source>
        <dbReference type="Proteomes" id="UP000242320"/>
    </source>
</evidence>
<name>A0A1X2KJN5_9MYCO</name>
<dbReference type="OrthoDB" id="4608030at2"/>
<feature type="domain" description="Mce/MlaD" evidence="2">
    <location>
        <begin position="37"/>
        <end position="109"/>
    </location>
</feature>
<dbReference type="InterPro" id="IPR052336">
    <property type="entry name" value="MlaD_Phospholipid_Transporter"/>
</dbReference>
<dbReference type="Proteomes" id="UP000242320">
    <property type="component" value="Unassembled WGS sequence"/>
</dbReference>
<dbReference type="AlphaFoldDB" id="A0A1X2KJN5"/>
<dbReference type="Pfam" id="PF02470">
    <property type="entry name" value="MlaD"/>
    <property type="match status" value="1"/>
</dbReference>
<evidence type="ECO:0000256" key="1">
    <source>
        <dbReference type="SAM" id="SignalP"/>
    </source>
</evidence>
<comment type="caution">
    <text evidence="3">The sequence shown here is derived from an EMBL/GenBank/DDBJ whole genome shotgun (WGS) entry which is preliminary data.</text>
</comment>
<keyword evidence="4" id="KW-1185">Reference proteome</keyword>
<dbReference type="EMBL" id="NCXM01000053">
    <property type="protein sequence ID" value="OSC21204.1"/>
    <property type="molecule type" value="Genomic_DNA"/>
</dbReference>
<gene>
    <name evidence="3" type="ORF">B8W69_28655</name>
</gene>
<accession>A0A1X2KJN5</accession>
<evidence type="ECO:0000313" key="3">
    <source>
        <dbReference type="EMBL" id="OSC21204.1"/>
    </source>
</evidence>
<dbReference type="PANTHER" id="PTHR33371">
    <property type="entry name" value="INTERMEMBRANE PHOSPHOLIPID TRANSPORT SYSTEM BINDING PROTEIN MLAD-RELATED"/>
    <property type="match status" value="1"/>
</dbReference>
<dbReference type="PANTHER" id="PTHR33371:SF4">
    <property type="entry name" value="INTERMEMBRANE PHOSPHOLIPID TRANSPORT SYSTEM BINDING PROTEIN MLAD"/>
    <property type="match status" value="1"/>
</dbReference>